<evidence type="ECO:0000259" key="5">
    <source>
        <dbReference type="Pfam" id="PF25967"/>
    </source>
</evidence>
<keyword evidence="4" id="KW-0472">Membrane</keyword>
<organism evidence="6 7">
    <name type="scientific">Exilibacterium tricleocarpae</name>
    <dbReference type="NCBI Taxonomy" id="2591008"/>
    <lineage>
        <taxon>Bacteria</taxon>
        <taxon>Pseudomonadati</taxon>
        <taxon>Pseudomonadota</taxon>
        <taxon>Gammaproteobacteria</taxon>
        <taxon>Cellvibrionales</taxon>
        <taxon>Cellvibrionaceae</taxon>
        <taxon>Exilibacterium</taxon>
    </lineage>
</organism>
<evidence type="ECO:0000313" key="6">
    <source>
        <dbReference type="EMBL" id="TQV70177.1"/>
    </source>
</evidence>
<evidence type="ECO:0000313" key="7">
    <source>
        <dbReference type="Proteomes" id="UP000319732"/>
    </source>
</evidence>
<comment type="caution">
    <text evidence="6">The sequence shown here is derived from an EMBL/GenBank/DDBJ whole genome shotgun (WGS) entry which is preliminary data.</text>
</comment>
<dbReference type="GO" id="GO:0030313">
    <property type="term" value="C:cell envelope"/>
    <property type="evidence" value="ECO:0007669"/>
    <property type="project" value="UniProtKB-SubCell"/>
</dbReference>
<accession>A0A545SYY8</accession>
<keyword evidence="4" id="KW-0812">Transmembrane</keyword>
<comment type="subcellular location">
    <subcellularLocation>
        <location evidence="1">Cell envelope</location>
    </subcellularLocation>
</comment>
<evidence type="ECO:0000256" key="4">
    <source>
        <dbReference type="SAM" id="Phobius"/>
    </source>
</evidence>
<dbReference type="Gene3D" id="2.40.50.100">
    <property type="match status" value="1"/>
</dbReference>
<keyword evidence="2 3" id="KW-0175">Coiled coil</keyword>
<dbReference type="PANTHER" id="PTHR32347">
    <property type="entry name" value="EFFLUX SYSTEM COMPONENT YKNX-RELATED"/>
    <property type="match status" value="1"/>
</dbReference>
<feature type="domain" description="Multidrug resistance protein MdtA-like C-terminal permuted SH3" evidence="5">
    <location>
        <begin position="365"/>
        <end position="402"/>
    </location>
</feature>
<dbReference type="Proteomes" id="UP000319732">
    <property type="component" value="Unassembled WGS sequence"/>
</dbReference>
<proteinExistence type="predicted"/>
<dbReference type="Gene3D" id="2.40.420.20">
    <property type="match status" value="1"/>
</dbReference>
<dbReference type="EMBL" id="VHSG01000025">
    <property type="protein sequence ID" value="TQV70177.1"/>
    <property type="molecule type" value="Genomic_DNA"/>
</dbReference>
<gene>
    <name evidence="6" type="ORF">FKG94_21900</name>
</gene>
<dbReference type="Pfam" id="PF25967">
    <property type="entry name" value="RND-MFP_C"/>
    <property type="match status" value="1"/>
</dbReference>
<evidence type="ECO:0000256" key="2">
    <source>
        <dbReference type="ARBA" id="ARBA00023054"/>
    </source>
</evidence>
<reference evidence="6 7" key="1">
    <citation type="submission" date="2019-06" db="EMBL/GenBank/DDBJ databases">
        <title>Whole genome sequence for Cellvibrionaceae sp. R142.</title>
        <authorList>
            <person name="Wang G."/>
        </authorList>
    </citation>
    <scope>NUCLEOTIDE SEQUENCE [LARGE SCALE GENOMIC DNA]</scope>
    <source>
        <strain evidence="6 7">R142</strain>
    </source>
</reference>
<keyword evidence="7" id="KW-1185">Reference proteome</keyword>
<dbReference type="OrthoDB" id="5752864at2"/>
<dbReference type="SUPFAM" id="SSF56954">
    <property type="entry name" value="Outer membrane efflux proteins (OEP)"/>
    <property type="match status" value="1"/>
</dbReference>
<feature type="coiled-coil region" evidence="3">
    <location>
        <begin position="179"/>
        <end position="238"/>
    </location>
</feature>
<feature type="transmembrane region" description="Helical" evidence="4">
    <location>
        <begin position="20"/>
        <end position="41"/>
    </location>
</feature>
<dbReference type="Gene3D" id="1.10.287.470">
    <property type="entry name" value="Helix hairpin bin"/>
    <property type="match status" value="1"/>
</dbReference>
<dbReference type="PANTHER" id="PTHR32347:SF14">
    <property type="entry name" value="EFFLUX SYSTEM COMPONENT YKNX-RELATED"/>
    <property type="match status" value="1"/>
</dbReference>
<sequence>MIRDTSAQDKAVAPKPKNRLKLAATVALAGVAVTYLALQWAGTSVSVARDSIRTAVVFRDTLVRDINATGRVVATNAPTLYSSATGMITFIKRPGEPVAQGDIVARVRSPELISQLEQEKANLQTAKIELERMRLQGRQEKLNLKKDVDMASVRRTAARRELKRAESSYALRVISTFDYEKARDDLATAELELDNAARAEKINSDMIEFEYQTREVSVERQQLVVDEFERRLRQLTLRAPVNGMMGNWLVDQDSNVSESEPLLIIVDLSAYEGELDIAESYADELAPGMPVEVRIGATNIKAELRSVSPEVINSTVKARVQFLDDSNLNIRQNQRISARVLLESRPDVIQVVKGPFLQAGDFAYVIKDGIAERRPITLGSRSVDKVEIVSGLVAGDEIVTSSVSDFKDHHAIQIN</sequence>
<evidence type="ECO:0000256" key="3">
    <source>
        <dbReference type="SAM" id="Coils"/>
    </source>
</evidence>
<dbReference type="RefSeq" id="WP_142929081.1">
    <property type="nucleotide sequence ID" value="NZ_ML660103.1"/>
</dbReference>
<dbReference type="InterPro" id="IPR058627">
    <property type="entry name" value="MdtA-like_C"/>
</dbReference>
<dbReference type="Gene3D" id="2.40.30.170">
    <property type="match status" value="1"/>
</dbReference>
<dbReference type="InterPro" id="IPR050465">
    <property type="entry name" value="UPF0194_transport"/>
</dbReference>
<keyword evidence="4" id="KW-1133">Transmembrane helix</keyword>
<name>A0A545SYY8_9GAMM</name>
<protein>
    <submittedName>
        <fullName evidence="6">HlyD family efflux transporter periplasmic adaptor subunit</fullName>
    </submittedName>
</protein>
<evidence type="ECO:0000256" key="1">
    <source>
        <dbReference type="ARBA" id="ARBA00004196"/>
    </source>
</evidence>
<dbReference type="AlphaFoldDB" id="A0A545SYY8"/>